<evidence type="ECO:0000256" key="1">
    <source>
        <dbReference type="SAM" id="Phobius"/>
    </source>
</evidence>
<accession>A0A0F3KGM0</accession>
<keyword evidence="1" id="KW-0812">Transmembrane</keyword>
<feature type="transmembrane region" description="Helical" evidence="1">
    <location>
        <begin position="6"/>
        <end position="24"/>
    </location>
</feature>
<sequence>MSSFQVIETVIIGAIVLASAYVAFRKLLPKTSTRVMAGVSASLNHEGRPGILRAIGKKVQPAGASGSCGDGCGSCNSCGPTPAARTDTQPLTFKSRH</sequence>
<dbReference type="PATRIC" id="fig|345309.4.peg.2591"/>
<proteinExistence type="predicted"/>
<name>A0A0F3KGM0_9GAMM</name>
<dbReference type="InterPro" id="IPR046494">
    <property type="entry name" value="DUF6587"/>
</dbReference>
<protein>
    <submittedName>
        <fullName evidence="2">Uncharacterized protein</fullName>
    </submittedName>
</protein>
<gene>
    <name evidence="2" type="ORF">VI08_14935</name>
</gene>
<evidence type="ECO:0000313" key="2">
    <source>
        <dbReference type="EMBL" id="KJV30405.1"/>
    </source>
</evidence>
<organism evidence="2 3">
    <name type="scientific">Luteibacter yeojuensis</name>
    <dbReference type="NCBI Taxonomy" id="345309"/>
    <lineage>
        <taxon>Bacteria</taxon>
        <taxon>Pseudomonadati</taxon>
        <taxon>Pseudomonadota</taxon>
        <taxon>Gammaproteobacteria</taxon>
        <taxon>Lysobacterales</taxon>
        <taxon>Rhodanobacteraceae</taxon>
        <taxon>Luteibacter</taxon>
    </lineage>
</organism>
<reference evidence="2 3" key="1">
    <citation type="submission" date="2015-03" db="EMBL/GenBank/DDBJ databases">
        <title>Draft genome sequence of Luteibacter yeojuensis strain SU11.</title>
        <authorList>
            <person name="Sulaiman J."/>
            <person name="Priya K."/>
            <person name="Chan K.-G."/>
        </authorList>
    </citation>
    <scope>NUCLEOTIDE SEQUENCE [LARGE SCALE GENOMIC DNA]</scope>
    <source>
        <strain evidence="2 3">SU11</strain>
    </source>
</reference>
<dbReference type="Pfam" id="PF20228">
    <property type="entry name" value="DUF6587"/>
    <property type="match status" value="1"/>
</dbReference>
<keyword evidence="3" id="KW-1185">Reference proteome</keyword>
<keyword evidence="1" id="KW-1133">Transmembrane helix</keyword>
<keyword evidence="1" id="KW-0472">Membrane</keyword>
<evidence type="ECO:0000313" key="3">
    <source>
        <dbReference type="Proteomes" id="UP000033651"/>
    </source>
</evidence>
<dbReference type="RefSeq" id="WP_045830412.1">
    <property type="nucleotide sequence ID" value="NZ_JZRB01000032.1"/>
</dbReference>
<dbReference type="OrthoDB" id="8687688at2"/>
<dbReference type="Proteomes" id="UP000033651">
    <property type="component" value="Unassembled WGS sequence"/>
</dbReference>
<comment type="caution">
    <text evidence="2">The sequence shown here is derived from an EMBL/GenBank/DDBJ whole genome shotgun (WGS) entry which is preliminary data.</text>
</comment>
<dbReference type="AlphaFoldDB" id="A0A0F3KGM0"/>
<dbReference type="EMBL" id="JZRB01000032">
    <property type="protein sequence ID" value="KJV30405.1"/>
    <property type="molecule type" value="Genomic_DNA"/>
</dbReference>